<evidence type="ECO:0000313" key="8">
    <source>
        <dbReference type="EMBL" id="MBA5604209.1"/>
    </source>
</evidence>
<keyword evidence="2" id="KW-0805">Transcription regulation</keyword>
<feature type="domain" description="RNA polymerase sigma factor 70 region 4 type 2" evidence="7">
    <location>
        <begin position="148"/>
        <end position="195"/>
    </location>
</feature>
<accession>A0A7W2EE04</accession>
<evidence type="ECO:0000256" key="1">
    <source>
        <dbReference type="ARBA" id="ARBA00010641"/>
    </source>
</evidence>
<dbReference type="AlphaFoldDB" id="A0A7W2EE04"/>
<protein>
    <submittedName>
        <fullName evidence="8">RNA polymerase factor sigma-70</fullName>
    </submittedName>
</protein>
<keyword evidence="5" id="KW-0804">Transcription</keyword>
<evidence type="ECO:0000259" key="6">
    <source>
        <dbReference type="Pfam" id="PF04542"/>
    </source>
</evidence>
<dbReference type="InterPro" id="IPR007627">
    <property type="entry name" value="RNA_pol_sigma70_r2"/>
</dbReference>
<gene>
    <name evidence="8" type="ORF">H3H36_02375</name>
</gene>
<organism evidence="8 9">
    <name type="scientific">Rugamonas fusca</name>
    <dbReference type="NCBI Taxonomy" id="2758568"/>
    <lineage>
        <taxon>Bacteria</taxon>
        <taxon>Pseudomonadati</taxon>
        <taxon>Pseudomonadota</taxon>
        <taxon>Betaproteobacteria</taxon>
        <taxon>Burkholderiales</taxon>
        <taxon>Oxalobacteraceae</taxon>
        <taxon>Telluria group</taxon>
        <taxon>Rugamonas</taxon>
    </lineage>
</organism>
<evidence type="ECO:0000256" key="2">
    <source>
        <dbReference type="ARBA" id="ARBA00023015"/>
    </source>
</evidence>
<dbReference type="InterPro" id="IPR013324">
    <property type="entry name" value="RNA_pol_sigma_r3/r4-like"/>
</dbReference>
<dbReference type="NCBIfam" id="TIGR02943">
    <property type="entry name" value="Sig70_famx1"/>
    <property type="match status" value="1"/>
</dbReference>
<feature type="domain" description="RNA polymerase sigma-70 region 2" evidence="6">
    <location>
        <begin position="31"/>
        <end position="93"/>
    </location>
</feature>
<dbReference type="InterPro" id="IPR036388">
    <property type="entry name" value="WH-like_DNA-bd_sf"/>
</dbReference>
<dbReference type="InterPro" id="IPR039425">
    <property type="entry name" value="RNA_pol_sigma-70-like"/>
</dbReference>
<evidence type="ECO:0000256" key="5">
    <source>
        <dbReference type="ARBA" id="ARBA00023163"/>
    </source>
</evidence>
<keyword evidence="4" id="KW-0238">DNA-binding</keyword>
<dbReference type="PANTHER" id="PTHR43133">
    <property type="entry name" value="RNA POLYMERASE ECF-TYPE SIGMA FACTO"/>
    <property type="match status" value="1"/>
</dbReference>
<dbReference type="GO" id="GO:0003677">
    <property type="term" value="F:DNA binding"/>
    <property type="evidence" value="ECO:0007669"/>
    <property type="project" value="UniProtKB-KW"/>
</dbReference>
<keyword evidence="9" id="KW-1185">Reference proteome</keyword>
<dbReference type="InterPro" id="IPR013249">
    <property type="entry name" value="RNA_pol_sigma70_r4_t2"/>
</dbReference>
<dbReference type="RefSeq" id="WP_182213550.1">
    <property type="nucleotide sequence ID" value="NZ_JACEZS010000001.1"/>
</dbReference>
<dbReference type="NCBIfam" id="TIGR02937">
    <property type="entry name" value="sigma70-ECF"/>
    <property type="match status" value="1"/>
</dbReference>
<evidence type="ECO:0000256" key="3">
    <source>
        <dbReference type="ARBA" id="ARBA00023082"/>
    </source>
</evidence>
<keyword evidence="3" id="KW-0731">Sigma factor</keyword>
<dbReference type="Pfam" id="PF08281">
    <property type="entry name" value="Sigma70_r4_2"/>
    <property type="match status" value="1"/>
</dbReference>
<dbReference type="GO" id="GO:0016987">
    <property type="term" value="F:sigma factor activity"/>
    <property type="evidence" value="ECO:0007669"/>
    <property type="project" value="UniProtKB-KW"/>
</dbReference>
<dbReference type="Gene3D" id="1.10.1740.10">
    <property type="match status" value="1"/>
</dbReference>
<evidence type="ECO:0000259" key="7">
    <source>
        <dbReference type="Pfam" id="PF08281"/>
    </source>
</evidence>
<dbReference type="CDD" id="cd06171">
    <property type="entry name" value="Sigma70_r4"/>
    <property type="match status" value="1"/>
</dbReference>
<dbReference type="PANTHER" id="PTHR43133:SF8">
    <property type="entry name" value="RNA POLYMERASE SIGMA FACTOR HI_1459-RELATED"/>
    <property type="match status" value="1"/>
</dbReference>
<name>A0A7W2EE04_9BURK</name>
<evidence type="ECO:0000256" key="4">
    <source>
        <dbReference type="ARBA" id="ARBA00023125"/>
    </source>
</evidence>
<dbReference type="GO" id="GO:0006352">
    <property type="term" value="P:DNA-templated transcription initiation"/>
    <property type="evidence" value="ECO:0007669"/>
    <property type="project" value="InterPro"/>
</dbReference>
<evidence type="ECO:0000313" key="9">
    <source>
        <dbReference type="Proteomes" id="UP000566711"/>
    </source>
</evidence>
<proteinExistence type="inferred from homology"/>
<sequence>MTENETSQEPVLGTDATGTLLDDVEFLTGLRQQMLRFATLQLNDSTVAEDAVQEALIGALRNVQSFGARAAMKTWVFAILRNKIADVLRQKKRMIEASALMRDSDEDEDLSELFDRKGFWQADERPVAWRNPEESLHDAQFWRVFEICLDKLPGQQGRLFMMREFIELDTPEICEATGITVSNLNVTLHRARLRLRECLENNWFSGASQSC</sequence>
<dbReference type="NCBIfam" id="NF009196">
    <property type="entry name" value="PRK12544.1"/>
    <property type="match status" value="1"/>
</dbReference>
<reference evidence="8 9" key="1">
    <citation type="submission" date="2020-07" db="EMBL/GenBank/DDBJ databases">
        <title>Novel species isolated from subtropical streams in China.</title>
        <authorList>
            <person name="Lu H."/>
        </authorList>
    </citation>
    <scope>NUCLEOTIDE SEQUENCE [LARGE SCALE GENOMIC DNA]</scope>
    <source>
        <strain evidence="8 9">FT3S</strain>
    </source>
</reference>
<comment type="caution">
    <text evidence="8">The sequence shown here is derived from an EMBL/GenBank/DDBJ whole genome shotgun (WGS) entry which is preliminary data.</text>
</comment>
<dbReference type="Pfam" id="PF04542">
    <property type="entry name" value="Sigma70_r2"/>
    <property type="match status" value="1"/>
</dbReference>
<dbReference type="Gene3D" id="1.10.10.10">
    <property type="entry name" value="Winged helix-like DNA-binding domain superfamily/Winged helix DNA-binding domain"/>
    <property type="match status" value="1"/>
</dbReference>
<dbReference type="Proteomes" id="UP000566711">
    <property type="component" value="Unassembled WGS sequence"/>
</dbReference>
<dbReference type="InterPro" id="IPR014289">
    <property type="entry name" value="RNA_pol_sigma-24-rel"/>
</dbReference>
<dbReference type="InterPro" id="IPR013325">
    <property type="entry name" value="RNA_pol_sigma_r2"/>
</dbReference>
<dbReference type="SUPFAM" id="SSF88946">
    <property type="entry name" value="Sigma2 domain of RNA polymerase sigma factors"/>
    <property type="match status" value="1"/>
</dbReference>
<comment type="similarity">
    <text evidence="1">Belongs to the sigma-70 factor family. ECF subfamily.</text>
</comment>
<dbReference type="InterPro" id="IPR014284">
    <property type="entry name" value="RNA_pol_sigma-70_dom"/>
</dbReference>
<dbReference type="SUPFAM" id="SSF88659">
    <property type="entry name" value="Sigma3 and sigma4 domains of RNA polymerase sigma factors"/>
    <property type="match status" value="1"/>
</dbReference>
<dbReference type="EMBL" id="JACEZS010000001">
    <property type="protein sequence ID" value="MBA5604209.1"/>
    <property type="molecule type" value="Genomic_DNA"/>
</dbReference>